<name>A0A2P4P8R5_RHIID</name>
<comment type="caution">
    <text evidence="7">The sequence shown here is derived from an EMBL/GenBank/DDBJ whole genome shotgun (WGS) entry which is preliminary data.</text>
</comment>
<feature type="transmembrane region" description="Helical" evidence="5">
    <location>
        <begin position="281"/>
        <end position="303"/>
    </location>
</feature>
<feature type="transmembrane region" description="Helical" evidence="5">
    <location>
        <begin position="253"/>
        <end position="275"/>
    </location>
</feature>
<feature type="transmembrane region" description="Helical" evidence="5">
    <location>
        <begin position="119"/>
        <end position="147"/>
    </location>
</feature>
<feature type="transmembrane region" description="Helical" evidence="5">
    <location>
        <begin position="159"/>
        <end position="178"/>
    </location>
</feature>
<reference evidence="7 8" key="2">
    <citation type="journal article" date="2018" name="New Phytol.">
        <title>High intraspecific genome diversity in the model arbuscular mycorrhizal symbiont Rhizophagus irregularis.</title>
        <authorList>
            <person name="Chen E.C.H."/>
            <person name="Morin E."/>
            <person name="Beaudet D."/>
            <person name="Noel J."/>
            <person name="Yildirir G."/>
            <person name="Ndikumana S."/>
            <person name="Charron P."/>
            <person name="St-Onge C."/>
            <person name="Giorgi J."/>
            <person name="Kruger M."/>
            <person name="Marton T."/>
            <person name="Ropars J."/>
            <person name="Grigoriev I.V."/>
            <person name="Hainaut M."/>
            <person name="Henrissat B."/>
            <person name="Roux C."/>
            <person name="Martin F."/>
            <person name="Corradi N."/>
        </authorList>
    </citation>
    <scope>NUCLEOTIDE SEQUENCE [LARGE SCALE GENOMIC DNA]</scope>
    <source>
        <strain evidence="7 8">DAOM 197198</strain>
    </source>
</reference>
<feature type="transmembrane region" description="Helical" evidence="5">
    <location>
        <begin position="7"/>
        <end position="25"/>
    </location>
</feature>
<evidence type="ECO:0000256" key="4">
    <source>
        <dbReference type="ARBA" id="ARBA00023136"/>
    </source>
</evidence>
<dbReference type="GO" id="GO:0007189">
    <property type="term" value="P:adenylate cyclase-activating G protein-coupled receptor signaling pathway"/>
    <property type="evidence" value="ECO:0007669"/>
    <property type="project" value="TreeGrafter"/>
</dbReference>
<dbReference type="GO" id="GO:0005886">
    <property type="term" value="C:plasma membrane"/>
    <property type="evidence" value="ECO:0007669"/>
    <property type="project" value="TreeGrafter"/>
</dbReference>
<reference evidence="7 8" key="1">
    <citation type="journal article" date="2013" name="Proc. Natl. Acad. Sci. U.S.A.">
        <title>Genome of an arbuscular mycorrhizal fungus provides insight into the oldest plant symbiosis.</title>
        <authorList>
            <person name="Tisserant E."/>
            <person name="Malbreil M."/>
            <person name="Kuo A."/>
            <person name="Kohler A."/>
            <person name="Symeonidi A."/>
            <person name="Balestrini R."/>
            <person name="Charron P."/>
            <person name="Duensing N."/>
            <person name="Frei Dit Frey N."/>
            <person name="Gianinazzi-Pearson V."/>
            <person name="Gilbert L.B."/>
            <person name="Handa Y."/>
            <person name="Herr J.R."/>
            <person name="Hijri M."/>
            <person name="Koul R."/>
            <person name="Kawaguchi M."/>
            <person name="Krajinski F."/>
            <person name="Lammers P.J."/>
            <person name="Masclaux F.G."/>
            <person name="Murat C."/>
            <person name="Morin E."/>
            <person name="Ndikumana S."/>
            <person name="Pagni M."/>
            <person name="Petitpierre D."/>
            <person name="Requena N."/>
            <person name="Rosikiewicz P."/>
            <person name="Riley R."/>
            <person name="Saito K."/>
            <person name="San Clemente H."/>
            <person name="Shapiro H."/>
            <person name="van Tuinen D."/>
            <person name="Becard G."/>
            <person name="Bonfante P."/>
            <person name="Paszkowski U."/>
            <person name="Shachar-Hill Y.Y."/>
            <person name="Tuskan G.A."/>
            <person name="Young P.W."/>
            <person name="Sanders I.R."/>
            <person name="Henrissat B."/>
            <person name="Rensing S.A."/>
            <person name="Grigoriev I.V."/>
            <person name="Corradi N."/>
            <person name="Roux C."/>
            <person name="Martin F."/>
        </authorList>
    </citation>
    <scope>NUCLEOTIDE SEQUENCE [LARGE SCALE GENOMIC DNA]</scope>
    <source>
        <strain evidence="7 8">DAOM 197198</strain>
    </source>
</reference>
<gene>
    <name evidence="7" type="ORF">GLOIN_2v1701471</name>
</gene>
<dbReference type="Proteomes" id="UP000018888">
    <property type="component" value="Unassembled WGS sequence"/>
</dbReference>
<feature type="transmembrane region" description="Helical" evidence="5">
    <location>
        <begin position="198"/>
        <end position="218"/>
    </location>
</feature>
<keyword evidence="4 5" id="KW-0472">Membrane</keyword>
<proteinExistence type="predicted"/>
<evidence type="ECO:0000313" key="8">
    <source>
        <dbReference type="Proteomes" id="UP000018888"/>
    </source>
</evidence>
<evidence type="ECO:0000259" key="6">
    <source>
        <dbReference type="PROSITE" id="PS50262"/>
    </source>
</evidence>
<keyword evidence="8" id="KW-1185">Reference proteome</keyword>
<dbReference type="CDD" id="cd00637">
    <property type="entry name" value="7tm_classA_rhodopsin-like"/>
    <property type="match status" value="1"/>
</dbReference>
<dbReference type="Gene3D" id="1.20.1070.10">
    <property type="entry name" value="Rhodopsin 7-helix transmembrane proteins"/>
    <property type="match status" value="1"/>
</dbReference>
<dbReference type="VEuPathDB" id="FungiDB:RhiirFUN_007781"/>
<accession>A0A2P4P8R5</accession>
<evidence type="ECO:0000256" key="1">
    <source>
        <dbReference type="ARBA" id="ARBA00004141"/>
    </source>
</evidence>
<dbReference type="InterPro" id="IPR017452">
    <property type="entry name" value="GPCR_Rhodpsn_7TM"/>
</dbReference>
<sequence length="405" mass="46271">MYNFLSIIRNFFLILTIILLNFSLVKTQSTDNVGIKPEMLDDHSIINITAIVLGHVNLIACAFVIYSAFMKWRASSLSISSRVPLYLSISDICQYPIFIPNFFHSLIYHDIIPEITCKVLAYLLFLQINFNMVLMSSIAFVTYLRVVKSKATDLGKYDWKIFSWVIILSLVLSIPSIPSLGASKFWCLTTTTNSTSTLIIGVYAVFTISFIIACYCYFKTLQTIFNVDREELSDSAGRIDRRNRLERQATRKILLYVLIFMKWIPLLLFGICIMLEYEEALWVDLSTVIAFNLGGMCNCALYLMNEYSHNKLVTYNLEIEEGQQESNNPPSQFNQPFFQHQRANSSTNSVTLVTSTSTNEDTTTDIIDLKRFDSNERYKIDDAGNKGDNKVYEVDMNGGEEISNL</sequence>
<protein>
    <recommendedName>
        <fullName evidence="6">G-protein coupled receptors family 1 profile domain-containing protein</fullName>
    </recommendedName>
</protein>
<feature type="transmembrane region" description="Helical" evidence="5">
    <location>
        <begin position="81"/>
        <end position="99"/>
    </location>
</feature>
<dbReference type="AlphaFoldDB" id="A0A2P4P8R5"/>
<dbReference type="PROSITE" id="PS50262">
    <property type="entry name" value="G_PROTEIN_RECEP_F1_2"/>
    <property type="match status" value="1"/>
</dbReference>
<evidence type="ECO:0000256" key="2">
    <source>
        <dbReference type="ARBA" id="ARBA00022692"/>
    </source>
</evidence>
<dbReference type="InterPro" id="IPR000276">
    <property type="entry name" value="GPCR_Rhodpsn"/>
</dbReference>
<dbReference type="GO" id="GO:0004930">
    <property type="term" value="F:G protein-coupled receptor activity"/>
    <property type="evidence" value="ECO:0007669"/>
    <property type="project" value="InterPro"/>
</dbReference>
<dbReference type="PANTHER" id="PTHR23112:SF0">
    <property type="entry name" value="TRANSMEMBRANE PROTEIN 116"/>
    <property type="match status" value="1"/>
</dbReference>
<keyword evidence="2 5" id="KW-0812">Transmembrane</keyword>
<dbReference type="PANTHER" id="PTHR23112">
    <property type="entry name" value="G PROTEIN-COUPLED RECEPTOR 157-RELATED"/>
    <property type="match status" value="1"/>
</dbReference>
<dbReference type="SUPFAM" id="SSF81321">
    <property type="entry name" value="Family A G protein-coupled receptor-like"/>
    <property type="match status" value="1"/>
</dbReference>
<dbReference type="EMBL" id="AUPC02000325">
    <property type="protein sequence ID" value="POG61786.1"/>
    <property type="molecule type" value="Genomic_DNA"/>
</dbReference>
<dbReference type="Pfam" id="PF00001">
    <property type="entry name" value="7tm_1"/>
    <property type="match status" value="1"/>
</dbReference>
<evidence type="ECO:0000256" key="3">
    <source>
        <dbReference type="ARBA" id="ARBA00022989"/>
    </source>
</evidence>
<evidence type="ECO:0000256" key="5">
    <source>
        <dbReference type="SAM" id="Phobius"/>
    </source>
</evidence>
<feature type="domain" description="G-protein coupled receptors family 1 profile" evidence="6">
    <location>
        <begin position="60"/>
        <end position="261"/>
    </location>
</feature>
<feature type="transmembrane region" description="Helical" evidence="5">
    <location>
        <begin position="45"/>
        <end position="69"/>
    </location>
</feature>
<comment type="subcellular location">
    <subcellularLocation>
        <location evidence="1">Membrane</location>
        <topology evidence="1">Multi-pass membrane protein</topology>
    </subcellularLocation>
</comment>
<evidence type="ECO:0000313" key="7">
    <source>
        <dbReference type="EMBL" id="POG61786.1"/>
    </source>
</evidence>
<organism evidence="7 8">
    <name type="scientific">Rhizophagus irregularis (strain DAOM 181602 / DAOM 197198 / MUCL 43194)</name>
    <name type="common">Arbuscular mycorrhizal fungus</name>
    <name type="synonym">Glomus intraradices</name>
    <dbReference type="NCBI Taxonomy" id="747089"/>
    <lineage>
        <taxon>Eukaryota</taxon>
        <taxon>Fungi</taxon>
        <taxon>Fungi incertae sedis</taxon>
        <taxon>Mucoromycota</taxon>
        <taxon>Glomeromycotina</taxon>
        <taxon>Glomeromycetes</taxon>
        <taxon>Glomerales</taxon>
        <taxon>Glomeraceae</taxon>
        <taxon>Rhizophagus</taxon>
    </lineage>
</organism>
<keyword evidence="3 5" id="KW-1133">Transmembrane helix</keyword>